<reference evidence="6" key="1">
    <citation type="submission" date="2016-10" db="EMBL/GenBank/DDBJ databases">
        <authorList>
            <person name="Varghese N."/>
            <person name="Submissions S."/>
        </authorList>
    </citation>
    <scope>NUCLEOTIDE SEQUENCE [LARGE SCALE GENOMIC DNA]</scope>
    <source>
        <strain evidence="6">DSM 44526</strain>
    </source>
</reference>
<organism evidence="5 6">
    <name type="scientific">Klenkia brasiliensis</name>
    <dbReference type="NCBI Taxonomy" id="333142"/>
    <lineage>
        <taxon>Bacteria</taxon>
        <taxon>Bacillati</taxon>
        <taxon>Actinomycetota</taxon>
        <taxon>Actinomycetes</taxon>
        <taxon>Geodermatophilales</taxon>
        <taxon>Geodermatophilaceae</taxon>
        <taxon>Klenkia</taxon>
    </lineage>
</organism>
<dbReference type="SUPFAM" id="SSF55073">
    <property type="entry name" value="Nucleotide cyclase"/>
    <property type="match status" value="1"/>
</dbReference>
<gene>
    <name evidence="5" type="ORF">SAMN05660324_0025</name>
</gene>
<feature type="transmembrane region" description="Helical" evidence="2">
    <location>
        <begin position="99"/>
        <end position="121"/>
    </location>
</feature>
<dbReference type="EMBL" id="FNCF01000010">
    <property type="protein sequence ID" value="SDH15077.1"/>
    <property type="molecule type" value="Genomic_DNA"/>
</dbReference>
<dbReference type="Proteomes" id="UP000198863">
    <property type="component" value="Unassembled WGS sequence"/>
</dbReference>
<dbReference type="PROSITE" id="PS50887">
    <property type="entry name" value="GGDEF"/>
    <property type="match status" value="1"/>
</dbReference>
<dbReference type="PANTHER" id="PTHR44757">
    <property type="entry name" value="DIGUANYLATE CYCLASE DGCP"/>
    <property type="match status" value="1"/>
</dbReference>
<evidence type="ECO:0000256" key="1">
    <source>
        <dbReference type="SAM" id="MobiDB-lite"/>
    </source>
</evidence>
<keyword evidence="2" id="KW-1133">Transmembrane helix</keyword>
<protein>
    <submittedName>
        <fullName evidence="5">Diguanylate cyclase (GGDEF) domain-containing protein</fullName>
    </submittedName>
</protein>
<sequence length="744" mass="77734">MTRRGEPPVKDRQNRSDPYPMSPATRLRALVLAAAVLALGAWPTTRVATVLTITALAALAPLVAVRRYRPDRPEPWLAISAMLACWWSAIAFGHSAPTVAVTTQALGIAVATGLFAVLFARQRRAAPRDRRRSRREVWGRRSDQAMVAVVIALALAQAVAGALVPGAPWSVAFAPFDLVLICLLLRFTASRADLGPSMRLLVVGGIGAAVYDCLAADSGVRIPGPQATQNVVWVAAMLFFLAGTLHPGMATAFSPARLTRLRSESARLLGTAPLVLVPVALALLDSAAALPLTVHLAAAAAVAALAIARGAQTIRASEGLARRDPLTGLANRRGLRAAFEDLVPPTTDPAHRVGRLAVLDLDDFKHVNDTYGHETGDALLVAVAGRLTDAVGASGTVTRSGGDEFVLLLRPGARDVGAVLATAFAAPVPLAGLSFGVRCSAGWVDLTGASELPLALADADVALYASKDGARGRATGFSPEQREQVLGSLALGADLRRLVAGDPAAGELMLHYQPLVALPSRTVRGCEALVRWRHPERGLLSPDTFLPVAEAQGTAAAIDTWVLREACRSATTWPDPDWTVSVNLGRSSMVCPDLAATVRATLAETGLPAARLHLEITEHDQLPADAGVLALHELAADGVGLALDDFGTGYTSVAYLQRYPITVLKLDRSVTGCDASPALLSGLVGLADALGTTVLAEGIETDEQCTRLARLGVDAGQGWLFGRPVPADRLGDLRPLPAGAAPEG</sequence>
<dbReference type="Pfam" id="PF00563">
    <property type="entry name" value="EAL"/>
    <property type="match status" value="1"/>
</dbReference>
<dbReference type="NCBIfam" id="TIGR00254">
    <property type="entry name" value="GGDEF"/>
    <property type="match status" value="1"/>
</dbReference>
<dbReference type="CDD" id="cd01949">
    <property type="entry name" value="GGDEF"/>
    <property type="match status" value="1"/>
</dbReference>
<feature type="transmembrane region" description="Helical" evidence="2">
    <location>
        <begin position="169"/>
        <end position="188"/>
    </location>
</feature>
<evidence type="ECO:0000256" key="2">
    <source>
        <dbReference type="SAM" id="Phobius"/>
    </source>
</evidence>
<dbReference type="Gene3D" id="3.20.20.450">
    <property type="entry name" value="EAL domain"/>
    <property type="match status" value="1"/>
</dbReference>
<name>A0A1G8A2K6_9ACTN</name>
<feature type="transmembrane region" description="Helical" evidence="2">
    <location>
        <begin position="142"/>
        <end position="163"/>
    </location>
</feature>
<dbReference type="Gene3D" id="3.30.70.270">
    <property type="match status" value="1"/>
</dbReference>
<feature type="region of interest" description="Disordered" evidence="1">
    <location>
        <begin position="1"/>
        <end position="20"/>
    </location>
</feature>
<dbReference type="Pfam" id="PF00990">
    <property type="entry name" value="GGDEF"/>
    <property type="match status" value="1"/>
</dbReference>
<feature type="domain" description="EAL" evidence="3">
    <location>
        <begin position="488"/>
        <end position="738"/>
    </location>
</feature>
<evidence type="ECO:0000313" key="5">
    <source>
        <dbReference type="EMBL" id="SDH15077.1"/>
    </source>
</evidence>
<keyword evidence="2" id="KW-0472">Membrane</keyword>
<dbReference type="CDD" id="cd01948">
    <property type="entry name" value="EAL"/>
    <property type="match status" value="1"/>
</dbReference>
<dbReference type="InterPro" id="IPR035919">
    <property type="entry name" value="EAL_sf"/>
</dbReference>
<keyword evidence="2" id="KW-0812">Transmembrane</keyword>
<evidence type="ECO:0000259" key="4">
    <source>
        <dbReference type="PROSITE" id="PS50887"/>
    </source>
</evidence>
<evidence type="ECO:0000259" key="3">
    <source>
        <dbReference type="PROSITE" id="PS50883"/>
    </source>
</evidence>
<dbReference type="InterPro" id="IPR052155">
    <property type="entry name" value="Biofilm_reg_signaling"/>
</dbReference>
<dbReference type="InterPro" id="IPR043128">
    <property type="entry name" value="Rev_trsase/Diguanyl_cyclase"/>
</dbReference>
<feature type="transmembrane region" description="Helical" evidence="2">
    <location>
        <begin position="76"/>
        <end position="93"/>
    </location>
</feature>
<feature type="transmembrane region" description="Helical" evidence="2">
    <location>
        <begin position="200"/>
        <end position="220"/>
    </location>
</feature>
<dbReference type="PROSITE" id="PS50883">
    <property type="entry name" value="EAL"/>
    <property type="match status" value="1"/>
</dbReference>
<feature type="transmembrane region" description="Helical" evidence="2">
    <location>
        <begin position="47"/>
        <end position="64"/>
    </location>
</feature>
<dbReference type="SMART" id="SM00267">
    <property type="entry name" value="GGDEF"/>
    <property type="match status" value="1"/>
</dbReference>
<dbReference type="InterPro" id="IPR001633">
    <property type="entry name" value="EAL_dom"/>
</dbReference>
<keyword evidence="6" id="KW-1185">Reference proteome</keyword>
<evidence type="ECO:0000313" key="6">
    <source>
        <dbReference type="Proteomes" id="UP000198863"/>
    </source>
</evidence>
<dbReference type="AlphaFoldDB" id="A0A1G8A2K6"/>
<dbReference type="PANTHER" id="PTHR44757:SF2">
    <property type="entry name" value="BIOFILM ARCHITECTURE MAINTENANCE PROTEIN MBAA"/>
    <property type="match status" value="1"/>
</dbReference>
<dbReference type="InterPro" id="IPR000160">
    <property type="entry name" value="GGDEF_dom"/>
</dbReference>
<feature type="domain" description="GGDEF" evidence="4">
    <location>
        <begin position="352"/>
        <end position="479"/>
    </location>
</feature>
<dbReference type="SUPFAM" id="SSF141868">
    <property type="entry name" value="EAL domain-like"/>
    <property type="match status" value="1"/>
</dbReference>
<feature type="transmembrane region" description="Helical" evidence="2">
    <location>
        <begin position="265"/>
        <end position="284"/>
    </location>
</feature>
<dbReference type="SMART" id="SM00052">
    <property type="entry name" value="EAL"/>
    <property type="match status" value="1"/>
</dbReference>
<accession>A0A1G8A2K6</accession>
<proteinExistence type="predicted"/>
<dbReference type="InterPro" id="IPR029787">
    <property type="entry name" value="Nucleotide_cyclase"/>
</dbReference>
<feature type="compositionally biased region" description="Basic and acidic residues" evidence="1">
    <location>
        <begin position="1"/>
        <end position="15"/>
    </location>
</feature>
<feature type="transmembrane region" description="Helical" evidence="2">
    <location>
        <begin position="232"/>
        <end position="253"/>
    </location>
</feature>